<keyword evidence="1" id="KW-0732">Signal</keyword>
<accession>A0A0F4QYC5</accession>
<keyword evidence="3" id="KW-1185">Reference proteome</keyword>
<dbReference type="EMBL" id="JXYA01000004">
    <property type="protein sequence ID" value="KJZ12703.1"/>
    <property type="molecule type" value="Genomic_DNA"/>
</dbReference>
<evidence type="ECO:0000313" key="3">
    <source>
        <dbReference type="Proteomes" id="UP000033452"/>
    </source>
</evidence>
<feature type="signal peptide" evidence="1">
    <location>
        <begin position="1"/>
        <end position="23"/>
    </location>
</feature>
<dbReference type="PANTHER" id="PTHR11102:SF160">
    <property type="entry name" value="ERAD-ASSOCIATED E3 UBIQUITIN-PROTEIN LIGASE COMPONENT HRD3"/>
    <property type="match status" value="1"/>
</dbReference>
<dbReference type="SMART" id="SM00671">
    <property type="entry name" value="SEL1"/>
    <property type="match status" value="4"/>
</dbReference>
<dbReference type="PANTHER" id="PTHR11102">
    <property type="entry name" value="SEL-1-LIKE PROTEIN"/>
    <property type="match status" value="1"/>
</dbReference>
<dbReference type="InterPro" id="IPR050767">
    <property type="entry name" value="Sel1_AlgK"/>
</dbReference>
<dbReference type="Proteomes" id="UP000033452">
    <property type="component" value="Unassembled WGS sequence"/>
</dbReference>
<dbReference type="GO" id="GO:0016740">
    <property type="term" value="F:transferase activity"/>
    <property type="evidence" value="ECO:0007669"/>
    <property type="project" value="UniProtKB-KW"/>
</dbReference>
<dbReference type="AlphaFoldDB" id="A0A0F4QYC5"/>
<proteinExistence type="predicted"/>
<feature type="chain" id="PRO_5002475957" evidence="1">
    <location>
        <begin position="24"/>
        <end position="243"/>
    </location>
</feature>
<comment type="caution">
    <text evidence="2">The sequence shown here is derived from an EMBL/GenBank/DDBJ whole genome shotgun (WGS) entry which is preliminary data.</text>
</comment>
<name>A0A0F4QYC5_9GAMM</name>
<dbReference type="Pfam" id="PF08238">
    <property type="entry name" value="Sel1"/>
    <property type="match status" value="4"/>
</dbReference>
<dbReference type="OrthoDB" id="8561742at2"/>
<dbReference type="InterPro" id="IPR006597">
    <property type="entry name" value="Sel1-like"/>
</dbReference>
<dbReference type="SUPFAM" id="SSF81901">
    <property type="entry name" value="HCP-like"/>
    <property type="match status" value="1"/>
</dbReference>
<gene>
    <name evidence="2" type="ORF">TW77_02710</name>
</gene>
<sequence length="243" mass="26861">MWQKLTYALAFAGLLANTPAAQAGLEEGIEAANAGQFDVALKEFRYLADMGYAPGIYELAKMYEGGYGVPRNPYKAAELMQQAVKLGSADAMFSLAVMYDQGQGVKIDKQKAVDLFMSAAKKNLPAAQFNLGVMHANGDGVTQDYNQARFWYERAAANNYTLAMFNLALLYYQGLGGEKNVQRSYIWNTLAEYNGYRPATTSRRLDEKSMSRSQREDAQEIADTIYHKIQAGTYIAGSQITEG</sequence>
<organism evidence="2 3">
    <name type="scientific">Pseudoalteromonas rubra</name>
    <dbReference type="NCBI Taxonomy" id="43658"/>
    <lineage>
        <taxon>Bacteria</taxon>
        <taxon>Pseudomonadati</taxon>
        <taxon>Pseudomonadota</taxon>
        <taxon>Gammaproteobacteria</taxon>
        <taxon>Alteromonadales</taxon>
        <taxon>Pseudoalteromonadaceae</taxon>
        <taxon>Pseudoalteromonas</taxon>
    </lineage>
</organism>
<dbReference type="PATRIC" id="fig|43658.5.peg.568"/>
<evidence type="ECO:0000256" key="1">
    <source>
        <dbReference type="SAM" id="SignalP"/>
    </source>
</evidence>
<keyword evidence="2" id="KW-0808">Transferase</keyword>
<protein>
    <submittedName>
        <fullName evidence="2">Protein prenylyltransferase domain-containing protein</fullName>
    </submittedName>
</protein>
<dbReference type="RefSeq" id="WP_046003434.1">
    <property type="nucleotide sequence ID" value="NZ_JXYA01000004.1"/>
</dbReference>
<reference evidence="2 3" key="1">
    <citation type="journal article" date="2015" name="BMC Genomics">
        <title>Genome mining reveals unlocked bioactive potential of marine Gram-negative bacteria.</title>
        <authorList>
            <person name="Machado H."/>
            <person name="Sonnenschein E.C."/>
            <person name="Melchiorsen J."/>
            <person name="Gram L."/>
        </authorList>
    </citation>
    <scope>NUCLEOTIDE SEQUENCE [LARGE SCALE GENOMIC DNA]</scope>
    <source>
        <strain evidence="2 3">S2471</strain>
    </source>
</reference>
<dbReference type="InterPro" id="IPR011990">
    <property type="entry name" value="TPR-like_helical_dom_sf"/>
</dbReference>
<evidence type="ECO:0000313" key="2">
    <source>
        <dbReference type="EMBL" id="KJZ12703.1"/>
    </source>
</evidence>
<dbReference type="Gene3D" id="1.25.40.10">
    <property type="entry name" value="Tetratricopeptide repeat domain"/>
    <property type="match status" value="1"/>
</dbReference>